<dbReference type="GO" id="GO:0140359">
    <property type="term" value="F:ABC-type transporter activity"/>
    <property type="evidence" value="ECO:0007669"/>
    <property type="project" value="InterPro"/>
</dbReference>
<dbReference type="GO" id="GO:0016020">
    <property type="term" value="C:membrane"/>
    <property type="evidence" value="ECO:0007669"/>
    <property type="project" value="UniProtKB-SubCell"/>
</dbReference>
<keyword evidence="2 5" id="KW-0812">Transmembrane</keyword>
<keyword evidence="4 5" id="KW-0472">Membrane</keyword>
<organism evidence="7 8">
    <name type="scientific">Tunturiibacter empetritectus</name>
    <dbReference type="NCBI Taxonomy" id="3069691"/>
    <lineage>
        <taxon>Bacteria</taxon>
        <taxon>Pseudomonadati</taxon>
        <taxon>Acidobacteriota</taxon>
        <taxon>Terriglobia</taxon>
        <taxon>Terriglobales</taxon>
        <taxon>Acidobacteriaceae</taxon>
        <taxon>Tunturiibacter</taxon>
    </lineage>
</organism>
<proteinExistence type="predicted"/>
<feature type="transmembrane region" description="Helical" evidence="5">
    <location>
        <begin position="230"/>
        <end position="252"/>
    </location>
</feature>
<feature type="domain" description="ABC transmembrane type-2" evidence="6">
    <location>
        <begin position="113"/>
        <end position="343"/>
    </location>
</feature>
<dbReference type="EMBL" id="JACHDY010000004">
    <property type="protein sequence ID" value="MBB5318226.1"/>
    <property type="molecule type" value="Genomic_DNA"/>
</dbReference>
<comment type="subcellular location">
    <subcellularLocation>
        <location evidence="1">Membrane</location>
        <topology evidence="1">Multi-pass membrane protein</topology>
    </subcellularLocation>
</comment>
<dbReference type="InterPro" id="IPR047817">
    <property type="entry name" value="ABC2_TM_bact-type"/>
</dbReference>
<dbReference type="PANTHER" id="PTHR43027">
    <property type="entry name" value="DOXORUBICIN RESISTANCE ABC TRANSPORTER PERMEASE PROTEIN DRRC-RELATED"/>
    <property type="match status" value="1"/>
</dbReference>
<dbReference type="Pfam" id="PF12698">
    <property type="entry name" value="ABC2_membrane_3"/>
    <property type="match status" value="1"/>
</dbReference>
<dbReference type="AlphaFoldDB" id="A0A7W8IJC5"/>
<evidence type="ECO:0000259" key="6">
    <source>
        <dbReference type="PROSITE" id="PS51012"/>
    </source>
</evidence>
<evidence type="ECO:0000256" key="3">
    <source>
        <dbReference type="ARBA" id="ARBA00022989"/>
    </source>
</evidence>
<comment type="caution">
    <text evidence="7">The sequence shown here is derived from an EMBL/GenBank/DDBJ whole genome shotgun (WGS) entry which is preliminary data.</text>
</comment>
<keyword evidence="8" id="KW-1185">Reference proteome</keyword>
<evidence type="ECO:0000313" key="7">
    <source>
        <dbReference type="EMBL" id="MBB5318226.1"/>
    </source>
</evidence>
<accession>A0A7W8IJC5</accession>
<sequence length="343" mass="37926">MNKLELSSLYQLTMMRFRLFLREPEAIFWIFIFPILLAAGLGIAFRNRPPEVLQVGATTLQLTQALNADKGLTSTTMDEATGTQALATGRILLLAVQRPDTTVYQYDSTNPDARTAKLLADHAIQTAAGRHDALHTKEDLVHETGSRYIDFVVPGLLGMNLMGSAMWGMGFAIVEARQKKLLKRLVASPMPRWQYLASFLLSRLVMLVIEVAAFLGFARLVFGVPFRGSIAQLALLCILTSLAFSALGLLTASRAKTIEAVSGLMNFVMFPMWIFSGVFFSSTRFPAVVQPLIKALPLTAAIDAMRGNMLQGMSLHQLLPPVAILLAWLIIPFAISLRIFRWR</sequence>
<evidence type="ECO:0000256" key="2">
    <source>
        <dbReference type="ARBA" id="ARBA00022692"/>
    </source>
</evidence>
<evidence type="ECO:0000313" key="8">
    <source>
        <dbReference type="Proteomes" id="UP000568106"/>
    </source>
</evidence>
<feature type="transmembrane region" description="Helical" evidence="5">
    <location>
        <begin position="26"/>
        <end position="45"/>
    </location>
</feature>
<evidence type="ECO:0000256" key="1">
    <source>
        <dbReference type="ARBA" id="ARBA00004141"/>
    </source>
</evidence>
<gene>
    <name evidence="7" type="ORF">HDF09_002923</name>
</gene>
<name>A0A7W8IJC5_9BACT</name>
<dbReference type="PROSITE" id="PS51012">
    <property type="entry name" value="ABC_TM2"/>
    <property type="match status" value="1"/>
</dbReference>
<dbReference type="Proteomes" id="UP000568106">
    <property type="component" value="Unassembled WGS sequence"/>
</dbReference>
<feature type="transmembrane region" description="Helical" evidence="5">
    <location>
        <begin position="318"/>
        <end position="340"/>
    </location>
</feature>
<reference evidence="7" key="1">
    <citation type="submission" date="2020-08" db="EMBL/GenBank/DDBJ databases">
        <title>Genomic Encyclopedia of Type Strains, Phase IV (KMG-V): Genome sequencing to study the core and pangenomes of soil and plant-associated prokaryotes.</title>
        <authorList>
            <person name="Whitman W."/>
        </authorList>
    </citation>
    <scope>NUCLEOTIDE SEQUENCE [LARGE SCALE GENOMIC DNA]</scope>
    <source>
        <strain evidence="7">M8UP27</strain>
    </source>
</reference>
<dbReference type="InterPro" id="IPR013525">
    <property type="entry name" value="ABC2_TM"/>
</dbReference>
<feature type="transmembrane region" description="Helical" evidence="5">
    <location>
        <begin position="151"/>
        <end position="174"/>
    </location>
</feature>
<feature type="transmembrane region" description="Helical" evidence="5">
    <location>
        <begin position="264"/>
        <end position="282"/>
    </location>
</feature>
<dbReference type="PANTHER" id="PTHR43027:SF2">
    <property type="entry name" value="TRANSPORT PERMEASE PROTEIN"/>
    <property type="match status" value="1"/>
</dbReference>
<evidence type="ECO:0000256" key="5">
    <source>
        <dbReference type="SAM" id="Phobius"/>
    </source>
</evidence>
<protein>
    <submittedName>
        <fullName evidence="7">ABC-type multidrug transport system permease subunit</fullName>
    </submittedName>
</protein>
<evidence type="ECO:0000256" key="4">
    <source>
        <dbReference type="ARBA" id="ARBA00023136"/>
    </source>
</evidence>
<feature type="transmembrane region" description="Helical" evidence="5">
    <location>
        <begin position="195"/>
        <end position="218"/>
    </location>
</feature>
<dbReference type="InterPro" id="IPR052902">
    <property type="entry name" value="ABC-2_transporter"/>
</dbReference>
<keyword evidence="3 5" id="KW-1133">Transmembrane helix</keyword>